<sequence length="865" mass="96513">MRVNSGDEPEGIDLRPLQPDGTSDDKPSNLRVEREERLETSRPSPSAFNVTDRDLHEAKAIADTMTLDEVKALMEKVLLVHESDPNFPFPIITKIKEFLGNDDVFAAPEHHGDLIYEMKLEAALITNNSPYAEVRSVVDNHDDPSMPSSTIRVWVIGLFFSAIMAFVNQLFSIRQPSIGLYSNVAQLLAFPLGKAAEYTLPDWGFTLFGSRHSLNPGPFSKKEHMLITIMGTVAGNTPYTANIIWIQYLPRFFNQPYAGQFSYQILVALSTNFVGYGMAGLTRRFLVYPAYCVWPASLSTIALNAAFHSKENQFVDGPFGKIFHMSRYRLFMIACAAMFFYFFIPNYLFAATSIFSWITWIAPNNVHLSAITGFQSGLGINPLSTFDYNIVTANAPDPLMVPFYTSFNNFMGMLCSVPLILAIWYGNAWGTSFLPINQNLVYDNTGKPYNVSMAVNEKGLFDAAKYMSYSPAYLTASHLTTYMFFFSVYPATIVYVILNHRYEVTSGFKNLFRSFRKNKGPQPTAEYQDVHNTLMAKYPEAPEWWYMALLVAAVACGLAGITGYETYTTAGVIFYGLALCVVFVIPFGIIKAITGVEVGLNVLAEFIGGSWVAGNALAMNYFKTYGYVTCAHTMAFANDLKLAHYVKIPPRHTFAAQIIATLVSTFICTGVLNFQMNQIPNVCTELAPNKMTCPGIQTFFTASVLWGTIGPTKIFGSGGQYTALMAGWPIGVAIPLILWLLRRRYPATSWLRQIHPVLLLNGACTWAPYNMSYTFPGVWISWLSWIWCKNRFLEFWSKYNFVLASALSAGISLAGIFIFFALQWPEVEVNWWGNSVVAMGCEGVPCPLKTLAPGEHFGPGVGEFH</sequence>
<keyword evidence="12" id="KW-1185">Reference proteome</keyword>
<feature type="compositionally biased region" description="Basic and acidic residues" evidence="9">
    <location>
        <begin position="23"/>
        <end position="40"/>
    </location>
</feature>
<keyword evidence="3" id="KW-0813">Transport</keyword>
<keyword evidence="4 10" id="KW-0812">Transmembrane</keyword>
<gene>
    <name evidence="11" type="ORF">B0T18DRAFT_474107</name>
</gene>
<evidence type="ECO:0000313" key="12">
    <source>
        <dbReference type="Proteomes" id="UP001172155"/>
    </source>
</evidence>
<evidence type="ECO:0000256" key="3">
    <source>
        <dbReference type="ARBA" id="ARBA00022448"/>
    </source>
</evidence>
<accession>A0AA40BPS9</accession>
<feature type="transmembrane region" description="Helical" evidence="10">
    <location>
        <begin position="407"/>
        <end position="425"/>
    </location>
</feature>
<dbReference type="InterPro" id="IPR004813">
    <property type="entry name" value="OPT"/>
</dbReference>
<feature type="transmembrane region" description="Helical" evidence="10">
    <location>
        <begin position="602"/>
        <end position="622"/>
    </location>
</feature>
<dbReference type="GO" id="GO:0035673">
    <property type="term" value="F:oligopeptide transmembrane transporter activity"/>
    <property type="evidence" value="ECO:0007669"/>
    <property type="project" value="InterPro"/>
</dbReference>
<feature type="transmembrane region" description="Helical" evidence="10">
    <location>
        <begin position="721"/>
        <end position="741"/>
    </location>
</feature>
<feature type="transmembrane region" description="Helical" evidence="10">
    <location>
        <begin position="695"/>
        <end position="715"/>
    </location>
</feature>
<comment type="similarity">
    <text evidence="2">Belongs to the oligopeptide OPT transporter family.</text>
</comment>
<keyword evidence="6" id="KW-0653">Protein transport</keyword>
<dbReference type="NCBIfam" id="TIGR00727">
    <property type="entry name" value="ISP4_OPT"/>
    <property type="match status" value="1"/>
</dbReference>
<comment type="subcellular location">
    <subcellularLocation>
        <location evidence="1">Membrane</location>
        <topology evidence="1">Multi-pass membrane protein</topology>
    </subcellularLocation>
</comment>
<evidence type="ECO:0000256" key="9">
    <source>
        <dbReference type="SAM" id="MobiDB-lite"/>
    </source>
</evidence>
<keyword evidence="7 10" id="KW-1133">Transmembrane helix</keyword>
<feature type="transmembrane region" description="Helical" evidence="10">
    <location>
        <begin position="151"/>
        <end position="171"/>
    </location>
</feature>
<keyword evidence="8 10" id="KW-0472">Membrane</keyword>
<keyword evidence="5" id="KW-0571">Peptide transport</keyword>
<evidence type="ECO:0000256" key="2">
    <source>
        <dbReference type="ARBA" id="ARBA00008807"/>
    </source>
</evidence>
<feature type="transmembrane region" description="Helical" evidence="10">
    <location>
        <begin position="799"/>
        <end position="822"/>
    </location>
</feature>
<organism evidence="11 12">
    <name type="scientific">Schizothecium vesticola</name>
    <dbReference type="NCBI Taxonomy" id="314040"/>
    <lineage>
        <taxon>Eukaryota</taxon>
        <taxon>Fungi</taxon>
        <taxon>Dikarya</taxon>
        <taxon>Ascomycota</taxon>
        <taxon>Pezizomycotina</taxon>
        <taxon>Sordariomycetes</taxon>
        <taxon>Sordariomycetidae</taxon>
        <taxon>Sordariales</taxon>
        <taxon>Schizotheciaceae</taxon>
        <taxon>Schizothecium</taxon>
    </lineage>
</organism>
<feature type="transmembrane region" description="Helical" evidence="10">
    <location>
        <begin position="570"/>
        <end position="590"/>
    </location>
</feature>
<dbReference type="AlphaFoldDB" id="A0AA40BPS9"/>
<proteinExistence type="inferred from homology"/>
<feature type="transmembrane region" description="Helical" evidence="10">
    <location>
        <begin position="479"/>
        <end position="498"/>
    </location>
</feature>
<dbReference type="GO" id="GO:0015031">
    <property type="term" value="P:protein transport"/>
    <property type="evidence" value="ECO:0007669"/>
    <property type="project" value="UniProtKB-KW"/>
</dbReference>
<feature type="transmembrane region" description="Helical" evidence="10">
    <location>
        <begin position="261"/>
        <end position="279"/>
    </location>
</feature>
<dbReference type="PANTHER" id="PTHR22601">
    <property type="entry name" value="ISP4 LIKE PROTEIN"/>
    <property type="match status" value="1"/>
</dbReference>
<reference evidence="11" key="1">
    <citation type="submission" date="2023-06" db="EMBL/GenBank/DDBJ databases">
        <title>Genome-scale phylogeny and comparative genomics of the fungal order Sordariales.</title>
        <authorList>
            <consortium name="Lawrence Berkeley National Laboratory"/>
            <person name="Hensen N."/>
            <person name="Bonometti L."/>
            <person name="Westerberg I."/>
            <person name="Brannstrom I.O."/>
            <person name="Guillou S."/>
            <person name="Cros-Aarteil S."/>
            <person name="Calhoun S."/>
            <person name="Haridas S."/>
            <person name="Kuo A."/>
            <person name="Mondo S."/>
            <person name="Pangilinan J."/>
            <person name="Riley R."/>
            <person name="LaButti K."/>
            <person name="Andreopoulos B."/>
            <person name="Lipzen A."/>
            <person name="Chen C."/>
            <person name="Yanf M."/>
            <person name="Daum C."/>
            <person name="Ng V."/>
            <person name="Clum A."/>
            <person name="Steindorff A."/>
            <person name="Ohm R."/>
            <person name="Martin F."/>
            <person name="Silar P."/>
            <person name="Natvig D."/>
            <person name="Lalanne C."/>
            <person name="Gautier V."/>
            <person name="Ament-velasquez S.L."/>
            <person name="Kruys A."/>
            <person name="Hutchinson M.I."/>
            <person name="Powell A.J."/>
            <person name="Barry K."/>
            <person name="Miller A.N."/>
            <person name="Grigoriev I.V."/>
            <person name="Debuchy R."/>
            <person name="Gladieux P."/>
            <person name="Thoren M.H."/>
            <person name="Johannesson H."/>
        </authorList>
    </citation>
    <scope>NUCLEOTIDE SEQUENCE</scope>
    <source>
        <strain evidence="11">SMH3187-1</strain>
    </source>
</reference>
<evidence type="ECO:0000313" key="11">
    <source>
        <dbReference type="EMBL" id="KAK0738069.1"/>
    </source>
</evidence>
<name>A0AA40BPS9_9PEZI</name>
<evidence type="ECO:0000256" key="6">
    <source>
        <dbReference type="ARBA" id="ARBA00022927"/>
    </source>
</evidence>
<dbReference type="EMBL" id="JAUKUD010000007">
    <property type="protein sequence ID" value="KAK0738069.1"/>
    <property type="molecule type" value="Genomic_DNA"/>
</dbReference>
<feature type="transmembrane region" description="Helical" evidence="10">
    <location>
        <begin position="285"/>
        <end position="307"/>
    </location>
</feature>
<dbReference type="Pfam" id="PF03169">
    <property type="entry name" value="OPT"/>
    <property type="match status" value="1"/>
</dbReference>
<dbReference type="GO" id="GO:0016020">
    <property type="term" value="C:membrane"/>
    <property type="evidence" value="ECO:0007669"/>
    <property type="project" value="UniProtKB-SubCell"/>
</dbReference>
<feature type="transmembrane region" description="Helical" evidence="10">
    <location>
        <begin position="544"/>
        <end position="564"/>
    </location>
</feature>
<protein>
    <submittedName>
        <fullName evidence="11">OPT oligopeptide transporter protein-domain-containing protein</fullName>
    </submittedName>
</protein>
<dbReference type="NCBIfam" id="TIGR00728">
    <property type="entry name" value="OPT_sfam"/>
    <property type="match status" value="1"/>
</dbReference>
<evidence type="ECO:0000256" key="7">
    <source>
        <dbReference type="ARBA" id="ARBA00022989"/>
    </source>
</evidence>
<evidence type="ECO:0000256" key="10">
    <source>
        <dbReference type="SAM" id="Phobius"/>
    </source>
</evidence>
<evidence type="ECO:0000256" key="1">
    <source>
        <dbReference type="ARBA" id="ARBA00004141"/>
    </source>
</evidence>
<evidence type="ECO:0000256" key="4">
    <source>
        <dbReference type="ARBA" id="ARBA00022692"/>
    </source>
</evidence>
<dbReference type="Proteomes" id="UP001172155">
    <property type="component" value="Unassembled WGS sequence"/>
</dbReference>
<dbReference type="InterPro" id="IPR004648">
    <property type="entry name" value="Oligpept_transpt"/>
</dbReference>
<feature type="transmembrane region" description="Helical" evidence="10">
    <location>
        <begin position="654"/>
        <end position="674"/>
    </location>
</feature>
<evidence type="ECO:0000256" key="8">
    <source>
        <dbReference type="ARBA" id="ARBA00023136"/>
    </source>
</evidence>
<feature type="region of interest" description="Disordered" evidence="9">
    <location>
        <begin position="1"/>
        <end position="50"/>
    </location>
</feature>
<evidence type="ECO:0000256" key="5">
    <source>
        <dbReference type="ARBA" id="ARBA00022856"/>
    </source>
</evidence>
<comment type="caution">
    <text evidence="11">The sequence shown here is derived from an EMBL/GenBank/DDBJ whole genome shotgun (WGS) entry which is preliminary data.</text>
</comment>